<organism evidence="1">
    <name type="scientific">Hordeum vulgare subsp. vulgare</name>
    <name type="common">Domesticated barley</name>
    <dbReference type="NCBI Taxonomy" id="112509"/>
    <lineage>
        <taxon>Eukaryota</taxon>
        <taxon>Viridiplantae</taxon>
        <taxon>Streptophyta</taxon>
        <taxon>Embryophyta</taxon>
        <taxon>Tracheophyta</taxon>
        <taxon>Spermatophyta</taxon>
        <taxon>Magnoliopsida</taxon>
        <taxon>Liliopsida</taxon>
        <taxon>Poales</taxon>
        <taxon>Poaceae</taxon>
        <taxon>BOP clade</taxon>
        <taxon>Pooideae</taxon>
        <taxon>Triticodae</taxon>
        <taxon>Triticeae</taxon>
        <taxon>Hordeinae</taxon>
        <taxon>Hordeum</taxon>
    </lineage>
</organism>
<protein>
    <submittedName>
        <fullName evidence="1">Predicted protein</fullName>
    </submittedName>
</protein>
<name>F2DGJ2_HORVV</name>
<dbReference type="EMBL" id="AK363009">
    <property type="protein sequence ID" value="BAJ94213.1"/>
    <property type="molecule type" value="mRNA"/>
</dbReference>
<sequence length="25" mass="2819">MSPSPGSCESTLCVSIWTLWRAFFL</sequence>
<reference evidence="1" key="1">
    <citation type="journal article" date="2011" name="Plant Physiol.">
        <title>Comprehensive sequence analysis of 24,783 barley full-length cDNAs derived from 12 clone libraries.</title>
        <authorList>
            <person name="Matsumoto T."/>
            <person name="Tanaka T."/>
            <person name="Sakai H."/>
            <person name="Amano N."/>
            <person name="Kanamori H."/>
            <person name="Kurita K."/>
            <person name="Kikuta A."/>
            <person name="Kamiya K."/>
            <person name="Yamamoto M."/>
            <person name="Ikawa H."/>
            <person name="Fujii N."/>
            <person name="Hori K."/>
            <person name="Itoh T."/>
            <person name="Sato K."/>
        </authorList>
    </citation>
    <scope>NUCLEOTIDE SEQUENCE</scope>
</reference>
<dbReference type="AlphaFoldDB" id="F2DGJ2"/>
<accession>F2DGJ2</accession>
<evidence type="ECO:0000313" key="1">
    <source>
        <dbReference type="EMBL" id="BAJ94213.1"/>
    </source>
</evidence>
<proteinExistence type="evidence at transcript level"/>